<comment type="caution">
    <text evidence="2">The sequence shown here is derived from an EMBL/GenBank/DDBJ whole genome shotgun (WGS) entry which is preliminary data.</text>
</comment>
<feature type="transmembrane region" description="Helical" evidence="1">
    <location>
        <begin position="436"/>
        <end position="453"/>
    </location>
</feature>
<feature type="transmembrane region" description="Helical" evidence="1">
    <location>
        <begin position="410"/>
        <end position="430"/>
    </location>
</feature>
<dbReference type="Gene3D" id="3.40.720.10">
    <property type="entry name" value="Alkaline Phosphatase, subunit A"/>
    <property type="match status" value="1"/>
</dbReference>
<keyword evidence="1" id="KW-0472">Membrane</keyword>
<feature type="transmembrane region" description="Helical" evidence="1">
    <location>
        <begin position="549"/>
        <end position="564"/>
    </location>
</feature>
<evidence type="ECO:0000313" key="3">
    <source>
        <dbReference type="Proteomes" id="UP000284177"/>
    </source>
</evidence>
<feature type="transmembrane region" description="Helical" evidence="1">
    <location>
        <begin position="527"/>
        <end position="543"/>
    </location>
</feature>
<name>A0A419TAX5_9FIRM</name>
<sequence>MTKITPKKIYIVTLILIINLIILNTRSYAEEQVEKNVYVVIINRLTLNDLSYIKTLDKLCKDGSIGLMNTRGSNGYYGADGYITLNTSSRAWASNNTSLFVNLDKSNNKIVYKRRTGRNSNNFQIGNLNINKLLEANKDEKYSPYIGALGDTLHKYRHKTAVFGNSDTADTFVRTNCLIAMDSKGLIDFGNVDTILIEDNTYPFGIKTDFSKIIKEIKEIRKKASLIVIETGDLNRLEFYENNLSYDMYLYHRTRILKDIDNFLKDLIKIIKKENSLMIFISPNSPNTKLKEGNKLTPIIFFGQGIKKGLLYSDTTRRKGIVANIDIAPTISNYLGINSSLYSGNPIKIIKDDNNKAYIDFLNRITKFVSKIRPQTLNIYSIFTIIILIISATIMFYYKYFKSRIKKISLLLLIVITIPIVLHIVSIFRHYTINKFIIYTMVLFLVIFSAILLIKDKYRLVFVLGVTYFTILLDILLNSKLTKYSVFGYDPIIGARYFGIGNELVGVLLPTGIIFLGLIIDKIKRKYFILLISILTILVVAHPNLGANFGGTITIAFANFCFLIKIQEKSLNYRNLFLTISLIFFIILLMGGIDLTINPNPTHLGKALSLLINKGPFALTNIVSRKLNMNIKLIGTSIWTKVIFTNIIILSIMLIYLNNILKEMINNNKFFSYSIISGIIGSLAGFLMNDSGILLAAIASLYISTSVMYVTIGYVVKRCTKEVGK</sequence>
<keyword evidence="3" id="KW-1185">Reference proteome</keyword>
<evidence type="ECO:0000256" key="1">
    <source>
        <dbReference type="SAM" id="Phobius"/>
    </source>
</evidence>
<keyword evidence="1" id="KW-1133">Transmembrane helix</keyword>
<proteinExistence type="predicted"/>
<feature type="transmembrane region" description="Helical" evidence="1">
    <location>
        <begin position="460"/>
        <end position="477"/>
    </location>
</feature>
<gene>
    <name evidence="2" type="ORF">BET03_01965</name>
</gene>
<dbReference type="Proteomes" id="UP000284177">
    <property type="component" value="Unassembled WGS sequence"/>
</dbReference>
<feature type="transmembrane region" description="Helical" evidence="1">
    <location>
        <begin position="497"/>
        <end position="520"/>
    </location>
</feature>
<dbReference type="EMBL" id="MCIB01000001">
    <property type="protein sequence ID" value="RKD34615.1"/>
    <property type="molecule type" value="Genomic_DNA"/>
</dbReference>
<keyword evidence="1" id="KW-0812">Transmembrane</keyword>
<protein>
    <submittedName>
        <fullName evidence="2">Uncharacterized protein</fullName>
    </submittedName>
</protein>
<feature type="transmembrane region" description="Helical" evidence="1">
    <location>
        <begin position="576"/>
        <end position="597"/>
    </location>
</feature>
<organism evidence="2 3">
    <name type="scientific">Thermohalobacter berrensis</name>
    <dbReference type="NCBI Taxonomy" id="99594"/>
    <lineage>
        <taxon>Bacteria</taxon>
        <taxon>Bacillati</taxon>
        <taxon>Bacillota</taxon>
        <taxon>Tissierellia</taxon>
        <taxon>Tissierellales</taxon>
        <taxon>Thermohalobacteraceae</taxon>
        <taxon>Thermohalobacter</taxon>
    </lineage>
</organism>
<dbReference type="InterPro" id="IPR017850">
    <property type="entry name" value="Alkaline_phosphatase_core_sf"/>
</dbReference>
<feature type="transmembrane region" description="Helical" evidence="1">
    <location>
        <begin position="670"/>
        <end position="687"/>
    </location>
</feature>
<feature type="transmembrane region" description="Helical" evidence="1">
    <location>
        <begin position="377"/>
        <end position="398"/>
    </location>
</feature>
<accession>A0A419TAX5</accession>
<dbReference type="AlphaFoldDB" id="A0A419TAX5"/>
<feature type="transmembrane region" description="Helical" evidence="1">
    <location>
        <begin position="693"/>
        <end position="716"/>
    </location>
</feature>
<feature type="transmembrane region" description="Helical" evidence="1">
    <location>
        <begin position="638"/>
        <end position="658"/>
    </location>
</feature>
<reference evidence="2 3" key="1">
    <citation type="submission" date="2016-08" db="EMBL/GenBank/DDBJ databases">
        <title>Novel Firmicutes and Novel Genomes.</title>
        <authorList>
            <person name="Poppleton D.I."/>
            <person name="Gribaldo S."/>
        </authorList>
    </citation>
    <scope>NUCLEOTIDE SEQUENCE [LARGE SCALE GENOMIC DNA]</scope>
    <source>
        <strain evidence="2 3">CTT3</strain>
    </source>
</reference>
<dbReference type="SUPFAM" id="SSF53649">
    <property type="entry name" value="Alkaline phosphatase-like"/>
    <property type="match status" value="1"/>
</dbReference>
<dbReference type="OrthoDB" id="3199331at2"/>
<evidence type="ECO:0000313" key="2">
    <source>
        <dbReference type="EMBL" id="RKD34615.1"/>
    </source>
</evidence>
<dbReference type="RefSeq" id="WP_120166689.1">
    <property type="nucleotide sequence ID" value="NZ_MCIB01000001.1"/>
</dbReference>